<dbReference type="SUPFAM" id="SSF53167">
    <property type="entry name" value="Purine and uridine phosphorylases"/>
    <property type="match status" value="1"/>
</dbReference>
<proteinExistence type="predicted"/>
<dbReference type="CDD" id="cd17767">
    <property type="entry name" value="UP_EcUdp-like"/>
    <property type="match status" value="1"/>
</dbReference>
<evidence type="ECO:0000313" key="2">
    <source>
        <dbReference type="EMBL" id="SVE35991.1"/>
    </source>
</evidence>
<organism evidence="2">
    <name type="scientific">marine metagenome</name>
    <dbReference type="NCBI Taxonomy" id="408172"/>
    <lineage>
        <taxon>unclassified sequences</taxon>
        <taxon>metagenomes</taxon>
        <taxon>ecological metagenomes</taxon>
    </lineage>
</organism>
<feature type="domain" description="Nucleoside phosphorylase" evidence="1">
    <location>
        <begin position="20"/>
        <end position="194"/>
    </location>
</feature>
<accession>A0A383CV04</accession>
<dbReference type="PANTHER" id="PTHR43691">
    <property type="entry name" value="URIDINE PHOSPHORYLASE"/>
    <property type="match status" value="1"/>
</dbReference>
<dbReference type="PANTHER" id="PTHR43691:SF11">
    <property type="entry name" value="FI09636P-RELATED"/>
    <property type="match status" value="1"/>
</dbReference>
<evidence type="ECO:0000259" key="1">
    <source>
        <dbReference type="Pfam" id="PF01048"/>
    </source>
</evidence>
<protein>
    <recommendedName>
        <fullName evidence="1">Nucleoside phosphorylase domain-containing protein</fullName>
    </recommendedName>
</protein>
<dbReference type="Gene3D" id="3.40.50.1580">
    <property type="entry name" value="Nucleoside phosphorylase domain"/>
    <property type="match status" value="1"/>
</dbReference>
<dbReference type="Pfam" id="PF01048">
    <property type="entry name" value="PNP_UDP_1"/>
    <property type="match status" value="1"/>
</dbReference>
<gene>
    <name evidence="2" type="ORF">METZ01_LOCUS488845</name>
</gene>
<dbReference type="AlphaFoldDB" id="A0A383CV04"/>
<sequence length="197" mass="21249">MSKKDLPILKADIVDIAPNVVVMGDPNRVVAGSKHLQNAKEVGNYREYLTITGLYKDKHVTLCSHGVGASGASVCFQDLFRAKVKNIIRAGTCGSLQNHIKEGDIIISTSAVREDGTTSALAPIEYPAASNHDVINSLHKASINYSDKIHTGITITTSSFSPELIPNNYKLWSDAGVLAVEMEQAVLLVLASLKHIR</sequence>
<reference evidence="2" key="1">
    <citation type="submission" date="2018-05" db="EMBL/GenBank/DDBJ databases">
        <authorList>
            <person name="Lanie J.A."/>
            <person name="Ng W.-L."/>
            <person name="Kazmierczak K.M."/>
            <person name="Andrzejewski T.M."/>
            <person name="Davidsen T.M."/>
            <person name="Wayne K.J."/>
            <person name="Tettelin H."/>
            <person name="Glass J.I."/>
            <person name="Rusch D."/>
            <person name="Podicherti R."/>
            <person name="Tsui H.-C.T."/>
            <person name="Winkler M.E."/>
        </authorList>
    </citation>
    <scope>NUCLEOTIDE SEQUENCE</scope>
</reference>
<dbReference type="EMBL" id="UINC01211898">
    <property type="protein sequence ID" value="SVE35991.1"/>
    <property type="molecule type" value="Genomic_DNA"/>
</dbReference>
<feature type="non-terminal residue" evidence="2">
    <location>
        <position position="197"/>
    </location>
</feature>
<name>A0A383CV04_9ZZZZ</name>
<dbReference type="GO" id="GO:0005829">
    <property type="term" value="C:cytosol"/>
    <property type="evidence" value="ECO:0007669"/>
    <property type="project" value="TreeGrafter"/>
</dbReference>
<dbReference type="GO" id="GO:0006218">
    <property type="term" value="P:uridine catabolic process"/>
    <property type="evidence" value="ECO:0007669"/>
    <property type="project" value="TreeGrafter"/>
</dbReference>
<dbReference type="InterPro" id="IPR035994">
    <property type="entry name" value="Nucleoside_phosphorylase_sf"/>
</dbReference>
<dbReference type="InterPro" id="IPR000845">
    <property type="entry name" value="Nucleoside_phosphorylase_d"/>
</dbReference>
<dbReference type="GO" id="GO:0004850">
    <property type="term" value="F:uridine phosphorylase activity"/>
    <property type="evidence" value="ECO:0007669"/>
    <property type="project" value="TreeGrafter"/>
</dbReference>